<dbReference type="PRINTS" id="PR00040">
    <property type="entry name" value="HTHMERR"/>
</dbReference>
<protein>
    <submittedName>
        <fullName evidence="3">Helix-turn-helix domain-containing protein</fullName>
    </submittedName>
</protein>
<feature type="domain" description="HTH merR-type" evidence="2">
    <location>
        <begin position="1"/>
        <end position="68"/>
    </location>
</feature>
<evidence type="ECO:0000256" key="1">
    <source>
        <dbReference type="ARBA" id="ARBA00023125"/>
    </source>
</evidence>
<dbReference type="PANTHER" id="PTHR30204">
    <property type="entry name" value="REDOX-CYCLING DRUG-SENSING TRANSCRIPTIONAL ACTIVATOR SOXR"/>
    <property type="match status" value="1"/>
</dbReference>
<dbReference type="InterPro" id="IPR009061">
    <property type="entry name" value="DNA-bd_dom_put_sf"/>
</dbReference>
<evidence type="ECO:0000313" key="3">
    <source>
        <dbReference type="EMBL" id="MCZ0864776.1"/>
    </source>
</evidence>
<proteinExistence type="predicted"/>
<name>A0A9J6RKM3_9GAMM</name>
<dbReference type="InterPro" id="IPR047057">
    <property type="entry name" value="MerR_fam"/>
</dbReference>
<sequence length="139" mass="15318">MDISELAKRSGLPAATLRFYEDKGLIHSIGRNGLRRVFSSKVLEQLALIALGHNAGFSLSEIADMLTANGPDIDRQQLSRKADELDLQIKQLGAMRNGLRHAAACPAPQHLDCPKFQQLLRVVAKKVIQPRRKSPATKV</sequence>
<dbReference type="SUPFAM" id="SSF46955">
    <property type="entry name" value="Putative DNA-binding domain"/>
    <property type="match status" value="1"/>
</dbReference>
<keyword evidence="4" id="KW-1185">Reference proteome</keyword>
<dbReference type="Gene3D" id="1.10.1660.10">
    <property type="match status" value="1"/>
</dbReference>
<dbReference type="InterPro" id="IPR000551">
    <property type="entry name" value="MerR-type_HTH_dom"/>
</dbReference>
<comment type="caution">
    <text evidence="3">The sequence shown here is derived from an EMBL/GenBank/DDBJ whole genome shotgun (WGS) entry which is preliminary data.</text>
</comment>
<keyword evidence="1" id="KW-0238">DNA-binding</keyword>
<dbReference type="AlphaFoldDB" id="A0A9J6RKM3"/>
<dbReference type="PANTHER" id="PTHR30204:SF97">
    <property type="entry name" value="MERR FAMILY REGULATORY PROTEIN"/>
    <property type="match status" value="1"/>
</dbReference>
<dbReference type="EMBL" id="JAPTGG010000004">
    <property type="protein sequence ID" value="MCZ0864776.1"/>
    <property type="molecule type" value="Genomic_DNA"/>
</dbReference>
<reference evidence="3 4" key="1">
    <citation type="submission" date="2022-12" db="EMBL/GenBank/DDBJ databases">
        <title>Dasania phycosphaerae sp. nov., isolated from particulate material of the south coast of Korea.</title>
        <authorList>
            <person name="Jiang Y."/>
        </authorList>
    </citation>
    <scope>NUCLEOTIDE SEQUENCE [LARGE SCALE GENOMIC DNA]</scope>
    <source>
        <strain evidence="3 4">GY-19</strain>
    </source>
</reference>
<evidence type="ECO:0000259" key="2">
    <source>
        <dbReference type="PROSITE" id="PS50937"/>
    </source>
</evidence>
<dbReference type="Proteomes" id="UP001069090">
    <property type="component" value="Unassembled WGS sequence"/>
</dbReference>
<dbReference type="SMART" id="SM00422">
    <property type="entry name" value="HTH_MERR"/>
    <property type="match status" value="1"/>
</dbReference>
<dbReference type="Pfam" id="PF13411">
    <property type="entry name" value="MerR_1"/>
    <property type="match status" value="1"/>
</dbReference>
<evidence type="ECO:0000313" key="4">
    <source>
        <dbReference type="Proteomes" id="UP001069090"/>
    </source>
</evidence>
<organism evidence="3 4">
    <name type="scientific">Dasania phycosphaerae</name>
    <dbReference type="NCBI Taxonomy" id="2950436"/>
    <lineage>
        <taxon>Bacteria</taxon>
        <taxon>Pseudomonadati</taxon>
        <taxon>Pseudomonadota</taxon>
        <taxon>Gammaproteobacteria</taxon>
        <taxon>Cellvibrionales</taxon>
        <taxon>Spongiibacteraceae</taxon>
        <taxon>Dasania</taxon>
    </lineage>
</organism>
<accession>A0A9J6RKM3</accession>
<dbReference type="PROSITE" id="PS50937">
    <property type="entry name" value="HTH_MERR_2"/>
    <property type="match status" value="1"/>
</dbReference>
<dbReference type="GO" id="GO:0003700">
    <property type="term" value="F:DNA-binding transcription factor activity"/>
    <property type="evidence" value="ECO:0007669"/>
    <property type="project" value="InterPro"/>
</dbReference>
<dbReference type="CDD" id="cd04781">
    <property type="entry name" value="HTH_MerR-like_sg6"/>
    <property type="match status" value="1"/>
</dbReference>
<gene>
    <name evidence="3" type="ORF">O0V09_06165</name>
</gene>
<dbReference type="GO" id="GO:0003677">
    <property type="term" value="F:DNA binding"/>
    <property type="evidence" value="ECO:0007669"/>
    <property type="project" value="UniProtKB-KW"/>
</dbReference>